<keyword evidence="10" id="KW-1185">Reference proteome</keyword>
<dbReference type="Gene3D" id="3.40.190.10">
    <property type="entry name" value="Periplasmic binding protein-like II"/>
    <property type="match status" value="1"/>
</dbReference>
<dbReference type="Proteomes" id="UP001209229">
    <property type="component" value="Unassembled WGS sequence"/>
</dbReference>
<feature type="domain" description="ABC-2 type transporter transmembrane" evidence="8">
    <location>
        <begin position="19"/>
        <end position="413"/>
    </location>
</feature>
<feature type="transmembrane region" description="Helical" evidence="7">
    <location>
        <begin position="21"/>
        <end position="42"/>
    </location>
</feature>
<dbReference type="InterPro" id="IPR051449">
    <property type="entry name" value="ABC-2_transporter_component"/>
</dbReference>
<comment type="caution">
    <text evidence="9">The sequence shown here is derived from an EMBL/GenBank/DDBJ whole genome shotgun (WGS) entry which is preliminary data.</text>
</comment>
<feature type="transmembrane region" description="Helical" evidence="7">
    <location>
        <begin position="177"/>
        <end position="198"/>
    </location>
</feature>
<proteinExistence type="predicted"/>
<feature type="transmembrane region" description="Helical" evidence="7">
    <location>
        <begin position="232"/>
        <end position="257"/>
    </location>
</feature>
<dbReference type="Pfam" id="PF12698">
    <property type="entry name" value="ABC2_membrane_3"/>
    <property type="match status" value="1"/>
</dbReference>
<protein>
    <submittedName>
        <fullName evidence="9">ABC transporter permease</fullName>
    </submittedName>
</protein>
<evidence type="ECO:0000256" key="1">
    <source>
        <dbReference type="ARBA" id="ARBA00004651"/>
    </source>
</evidence>
<gene>
    <name evidence="9" type="ORF">OM075_06495</name>
</gene>
<evidence type="ECO:0000256" key="6">
    <source>
        <dbReference type="SAM" id="Coils"/>
    </source>
</evidence>
<feature type="transmembrane region" description="Helical" evidence="7">
    <location>
        <begin position="395"/>
        <end position="414"/>
    </location>
</feature>
<keyword evidence="5 7" id="KW-0472">Membrane</keyword>
<dbReference type="SUPFAM" id="SSF53850">
    <property type="entry name" value="Periplasmic binding protein-like II"/>
    <property type="match status" value="1"/>
</dbReference>
<keyword evidence="3 7" id="KW-0812">Transmembrane</keyword>
<evidence type="ECO:0000313" key="9">
    <source>
        <dbReference type="EMBL" id="MCW3786110.1"/>
    </source>
</evidence>
<feature type="transmembrane region" description="Helical" evidence="7">
    <location>
        <begin position="303"/>
        <end position="329"/>
    </location>
</feature>
<name>A0AAE3M3G3_9BACT</name>
<evidence type="ECO:0000313" key="10">
    <source>
        <dbReference type="Proteomes" id="UP001209229"/>
    </source>
</evidence>
<organism evidence="9 10">
    <name type="scientific">Plebeiibacterium sediminum</name>
    <dbReference type="NCBI Taxonomy" id="2992112"/>
    <lineage>
        <taxon>Bacteria</taxon>
        <taxon>Pseudomonadati</taxon>
        <taxon>Bacteroidota</taxon>
        <taxon>Bacteroidia</taxon>
        <taxon>Marinilabiliales</taxon>
        <taxon>Marinilabiliaceae</taxon>
        <taxon>Plebeiibacterium</taxon>
    </lineage>
</organism>
<dbReference type="PANTHER" id="PTHR30294">
    <property type="entry name" value="MEMBRANE COMPONENT OF ABC TRANSPORTER YHHJ-RELATED"/>
    <property type="match status" value="1"/>
</dbReference>
<dbReference type="RefSeq" id="WP_301189680.1">
    <property type="nucleotide sequence ID" value="NZ_JAPDPJ010000010.1"/>
</dbReference>
<dbReference type="PANTHER" id="PTHR30294:SF29">
    <property type="entry name" value="MULTIDRUG ABC TRANSPORTER PERMEASE YBHS-RELATED"/>
    <property type="match status" value="1"/>
</dbReference>
<evidence type="ECO:0000256" key="2">
    <source>
        <dbReference type="ARBA" id="ARBA00022475"/>
    </source>
</evidence>
<keyword evidence="6" id="KW-0175">Coiled coil</keyword>
<evidence type="ECO:0000256" key="4">
    <source>
        <dbReference type="ARBA" id="ARBA00022989"/>
    </source>
</evidence>
<feature type="transmembrane region" description="Helical" evidence="7">
    <location>
        <begin position="341"/>
        <end position="361"/>
    </location>
</feature>
<evidence type="ECO:0000259" key="8">
    <source>
        <dbReference type="Pfam" id="PF12698"/>
    </source>
</evidence>
<evidence type="ECO:0000256" key="7">
    <source>
        <dbReference type="SAM" id="Phobius"/>
    </source>
</evidence>
<keyword evidence="4 7" id="KW-1133">Transmembrane helix</keyword>
<dbReference type="GO" id="GO:0005886">
    <property type="term" value="C:plasma membrane"/>
    <property type="evidence" value="ECO:0007669"/>
    <property type="project" value="UniProtKB-SubCell"/>
</dbReference>
<evidence type="ECO:0000256" key="3">
    <source>
        <dbReference type="ARBA" id="ARBA00022692"/>
    </source>
</evidence>
<accession>A0AAE3M3G3</accession>
<evidence type="ECO:0000256" key="5">
    <source>
        <dbReference type="ARBA" id="ARBA00023136"/>
    </source>
</evidence>
<dbReference type="EMBL" id="JAPDPJ010000010">
    <property type="protein sequence ID" value="MCW3786110.1"/>
    <property type="molecule type" value="Genomic_DNA"/>
</dbReference>
<dbReference type="GO" id="GO:0140359">
    <property type="term" value="F:ABC-type transporter activity"/>
    <property type="evidence" value="ECO:0007669"/>
    <property type="project" value="InterPro"/>
</dbReference>
<reference evidence="9" key="1">
    <citation type="submission" date="2022-10" db="EMBL/GenBank/DDBJ databases">
        <authorList>
            <person name="Yu W.X."/>
        </authorList>
    </citation>
    <scope>NUCLEOTIDE SEQUENCE</scope>
    <source>
        <strain evidence="9">AAT</strain>
    </source>
</reference>
<sequence length="442" mass="49714">MNKILLIINREYLSRVRKKSFIIMTLLSPLLFAGIISLVTYLNTQENTDDKVIAIEDYSGLYSTTFKSTEHIKYEYINSGDSLEKQQLLKEGFDALVVINEDLLQNKSAIQLYSESQVTINIIDNIKHQINSYLRDKKLASFQIEDLNEKIKEINNVNVNLQTIRFNEAGEEKQSSAAISIIIGIAAAFLLYMFLLLYGTQVMRGVIEEKTNRIVEVMISSVKPFQLMMGKIIGIGLVAITQFTLWIVLSLIAVFILQSFIFPSPEQVSQGIEISQSMQSAPDAADTAAQFNNIIGLITDTNIFGIIGLFVFYFIGGYLVYATLFAAVGSAVDNETDTQQFVTPIILPLILSIYVAMAAFNNPHGSVAFWFSIIPFTSPVVMMSRIPFDVPTWEIILSMGILTLSFIVLTWFAGKVYRTGILMYGKKSSYKEVWKWFIQSGK</sequence>
<feature type="coiled-coil region" evidence="6">
    <location>
        <begin position="137"/>
        <end position="164"/>
    </location>
</feature>
<comment type="subcellular location">
    <subcellularLocation>
        <location evidence="1">Cell membrane</location>
        <topology evidence="1">Multi-pass membrane protein</topology>
    </subcellularLocation>
</comment>
<dbReference type="InterPro" id="IPR013525">
    <property type="entry name" value="ABC2_TM"/>
</dbReference>
<keyword evidence="2" id="KW-1003">Cell membrane</keyword>
<dbReference type="AlphaFoldDB" id="A0AAE3M3G3"/>